<reference evidence="4 5" key="1">
    <citation type="journal article" date="2017" name="Plant Biotechnol. J.">
        <title>A comprehensive draft genome sequence for lupin (Lupinus angustifolius), an emerging health food: insights into plant-microbe interactions and legume evolution.</title>
        <authorList>
            <person name="Hane J.K."/>
            <person name="Ming Y."/>
            <person name="Kamphuis L.G."/>
            <person name="Nelson M.N."/>
            <person name="Garg G."/>
            <person name="Atkins C.A."/>
            <person name="Bayer P.E."/>
            <person name="Bravo A."/>
            <person name="Bringans S."/>
            <person name="Cannon S."/>
            <person name="Edwards D."/>
            <person name="Foley R."/>
            <person name="Gao L.L."/>
            <person name="Harrison M.J."/>
            <person name="Huang W."/>
            <person name="Hurgobin B."/>
            <person name="Li S."/>
            <person name="Liu C.W."/>
            <person name="McGrath A."/>
            <person name="Morahan G."/>
            <person name="Murray J."/>
            <person name="Weller J."/>
            <person name="Jian J."/>
            <person name="Singh K.B."/>
        </authorList>
    </citation>
    <scope>NUCLEOTIDE SEQUENCE [LARGE SCALE GENOMIC DNA]</scope>
    <source>
        <strain evidence="5">cv. Tanjil</strain>
        <tissue evidence="4">Whole plant</tissue>
    </source>
</reference>
<dbReference type="InterPro" id="IPR025486">
    <property type="entry name" value="DUF4378"/>
</dbReference>
<proteinExistence type="predicted"/>
<dbReference type="Proteomes" id="UP000188354">
    <property type="component" value="Chromosome LG18"/>
</dbReference>
<dbReference type="STRING" id="3871.A0A1J7FZG2"/>
<feature type="domain" description="DUF3741" evidence="2">
    <location>
        <begin position="91"/>
        <end position="135"/>
    </location>
</feature>
<evidence type="ECO:0000313" key="4">
    <source>
        <dbReference type="EMBL" id="OIV93547.1"/>
    </source>
</evidence>
<gene>
    <name evidence="4" type="ORF">TanjilG_28704</name>
</gene>
<dbReference type="Pfam" id="PF12552">
    <property type="entry name" value="DUF3741"/>
    <property type="match status" value="1"/>
</dbReference>
<dbReference type="PANTHER" id="PTHR47212">
    <property type="entry name" value="ADHESIN-LIKE PROTEIN, PUTATIVE (DUF3741)-RELATED"/>
    <property type="match status" value="1"/>
</dbReference>
<organism evidence="4 5">
    <name type="scientific">Lupinus angustifolius</name>
    <name type="common">Narrow-leaved blue lupine</name>
    <dbReference type="NCBI Taxonomy" id="3871"/>
    <lineage>
        <taxon>Eukaryota</taxon>
        <taxon>Viridiplantae</taxon>
        <taxon>Streptophyta</taxon>
        <taxon>Embryophyta</taxon>
        <taxon>Tracheophyta</taxon>
        <taxon>Spermatophyta</taxon>
        <taxon>Magnoliopsida</taxon>
        <taxon>eudicotyledons</taxon>
        <taxon>Gunneridae</taxon>
        <taxon>Pentapetalae</taxon>
        <taxon>rosids</taxon>
        <taxon>fabids</taxon>
        <taxon>Fabales</taxon>
        <taxon>Fabaceae</taxon>
        <taxon>Papilionoideae</taxon>
        <taxon>50 kb inversion clade</taxon>
        <taxon>genistoids sensu lato</taxon>
        <taxon>core genistoids</taxon>
        <taxon>Genisteae</taxon>
        <taxon>Lupinus</taxon>
    </lineage>
</organism>
<sequence>MARKSPSVANTGCTWPMCRIFNFSDNHSKTRLVSGNGNLRSSSDLIGTVDEKYPNIGVSSGRRYLSCKSISNVKNDQVTDPRNEVTEMIIDQRFANKKFLGKDGAGYQPDELLDAVQILYSNKELFLKLLKDPNSVLVKQIHELPSSQAFSHSSFSHNVQHVKPSNLKFGRIKRKSRYVVKVRREKQQQRTTNGVPYRFTCGCHGIEDGKKVNELKIAGRSSPNCVHSSTKKGLNSYLDWRKKDKLNKVNDSELCTRHEEVASFGESSSNSRNTDNPLNPSEQDILKNLHVEGSKSLSEMLNFGVEEFKRRTNSLGRTSPLPDFKSFRSLPRHCEHDSVTEGMKNDHQVLIRTKLGLRKEGENSFFSSSGQKTNDQPEAIVKIPSQSSQIFDSDISIRKSPHGHNIHTHYDITRGSGFKDTPTQNFDINNALGGNGTILDSYPKSHIFSFSSEVASSSPSPSQRIEDNINMRNKIEHPSTEPVVKNFTKEVVTNSKMTLHKPDKSPVIHFEDLMRPSLDLTNNLTSSKDILDYVMEIIHSLSLKCDELFMKCESSNQMLDLSTFDELNRLLTSQLSSNKILLHCVIETLIEVYKNNGFPPKRLDIQAYIVNIVMVKEIAALINLHYVPHPSPITVEQLVEKDFAKCGSWLNIKVGIEDIMIEVEEDVLEKMVLEIVSEMDIRSIIHCNQ</sequence>
<dbReference type="EMBL" id="CM007378">
    <property type="protein sequence ID" value="OIV93547.1"/>
    <property type="molecule type" value="Genomic_DNA"/>
</dbReference>
<name>A0A1J7FZG2_LUPAN</name>
<protein>
    <recommendedName>
        <fullName evidence="6">DUF4378 domain-containing protein</fullName>
    </recommendedName>
</protein>
<keyword evidence="5" id="KW-1185">Reference proteome</keyword>
<dbReference type="AlphaFoldDB" id="A0A1J7FZG2"/>
<feature type="region of interest" description="Disordered" evidence="1">
    <location>
        <begin position="261"/>
        <end position="282"/>
    </location>
</feature>
<dbReference type="OMA" id="WLNIQVD"/>
<dbReference type="PANTHER" id="PTHR47212:SF2">
    <property type="entry name" value="DUF3741 DOMAIN-CONTAINING PROTEIN"/>
    <property type="match status" value="1"/>
</dbReference>
<dbReference type="Gramene" id="OIV93547">
    <property type="protein sequence ID" value="OIV93547"/>
    <property type="gene ID" value="TanjilG_28704"/>
</dbReference>
<evidence type="ECO:0008006" key="6">
    <source>
        <dbReference type="Google" id="ProtNLM"/>
    </source>
</evidence>
<dbReference type="Pfam" id="PF14309">
    <property type="entry name" value="DUF4378"/>
    <property type="match status" value="1"/>
</dbReference>
<dbReference type="InterPro" id="IPR022212">
    <property type="entry name" value="DUF3741"/>
</dbReference>
<accession>A0A1J7FZG2</accession>
<feature type="compositionally biased region" description="Polar residues" evidence="1">
    <location>
        <begin position="265"/>
        <end position="282"/>
    </location>
</feature>
<feature type="domain" description="DUF4378" evidence="3">
    <location>
        <begin position="532"/>
        <end position="674"/>
    </location>
</feature>
<evidence type="ECO:0000259" key="2">
    <source>
        <dbReference type="Pfam" id="PF12552"/>
    </source>
</evidence>
<evidence type="ECO:0000313" key="5">
    <source>
        <dbReference type="Proteomes" id="UP000188354"/>
    </source>
</evidence>
<evidence type="ECO:0000256" key="1">
    <source>
        <dbReference type="SAM" id="MobiDB-lite"/>
    </source>
</evidence>
<evidence type="ECO:0000259" key="3">
    <source>
        <dbReference type="Pfam" id="PF14309"/>
    </source>
</evidence>